<feature type="region of interest" description="Disordered" evidence="2">
    <location>
        <begin position="656"/>
        <end position="689"/>
    </location>
</feature>
<dbReference type="Gene3D" id="2.60.200.20">
    <property type="match status" value="1"/>
</dbReference>
<evidence type="ECO:0000256" key="2">
    <source>
        <dbReference type="SAM" id="MobiDB-lite"/>
    </source>
</evidence>
<dbReference type="SMART" id="SM00240">
    <property type="entry name" value="FHA"/>
    <property type="match status" value="1"/>
</dbReference>
<evidence type="ECO:0000256" key="1">
    <source>
        <dbReference type="SAM" id="Coils"/>
    </source>
</evidence>
<dbReference type="EMBL" id="JBICBT010000867">
    <property type="protein sequence ID" value="KAL3096238.1"/>
    <property type="molecule type" value="Genomic_DNA"/>
</dbReference>
<sequence>MAATQTMDNEKTLQGEGIFAEPVLPQKNLPLKPAKSEESDEGTATEQNQQQPTISDLRYQQPFWALVPAEDKQDYFLEIIKEGTVIGTVRLHDSAHQKSFWSIGRFEPCDIKLEHPSVSRFHAILQYGECVKGRPGWFIFDMNSTHGVRLNKQPLKKRTYVPLHNGFVFQIAGSSRLFTVCGGPKSEQKEEENKEKAQPMGKTENKKDGEEEGEGEEEQQLRYYEKDPLGWLQKYFEREGLPMHFQFTKSSSDGGGGGAGDLLAEFEDEQNKKRGRRHSDEGHWTCSIELVSDVSLTSGNVVTVSAPSKRLAQLQCSLVACERLNDACLLRISSLWNKRKNYTENDFYDSDEDTFLDRTGQIEEQREKRRKRFGTDIFASSGGHAKNYAELIKELAETEAKLGVVRQEMQRLLQKDKVREEQQGEEQQPKQMNFSTRMALSQLKGKEKKLLDEKTKLEKLSEIARPSHRLTPILLQRQPEIVVKKEAEETVLDGGENEKEVKRETVENEEGEKEAAEKQPKEETEKGRETQAEAQTSATQHTVRDRENDEREKRVDESRNEATTSIPSPKTAEERFYAPALPPKRNEMAEAIVPKFGMLTKEEMARMKMLQQQMERKPELAAAVKRARLEQEQKTLKTDEEGNQQMQDVREKYTTWLPPEDQSGDGFDYTKFGLETGPDRPRDWLEGIP</sequence>
<feature type="compositionally biased region" description="Basic and acidic residues" evidence="2">
    <location>
        <begin position="496"/>
        <end position="506"/>
    </location>
</feature>
<keyword evidence="5" id="KW-1185">Reference proteome</keyword>
<feature type="coiled-coil region" evidence="1">
    <location>
        <begin position="388"/>
        <end position="415"/>
    </location>
</feature>
<feature type="compositionally biased region" description="Basic and acidic residues" evidence="2">
    <location>
        <begin position="677"/>
        <end position="689"/>
    </location>
</feature>
<comment type="caution">
    <text evidence="4">The sequence shown here is derived from an EMBL/GenBank/DDBJ whole genome shotgun (WGS) entry which is preliminary data.</text>
</comment>
<feature type="compositionally biased region" description="Basic and acidic residues" evidence="2">
    <location>
        <begin position="513"/>
        <end position="531"/>
    </location>
</feature>
<protein>
    <recommendedName>
        <fullName evidence="3">FHA domain-containing protein</fullName>
    </recommendedName>
</protein>
<dbReference type="InterPro" id="IPR050923">
    <property type="entry name" value="Cell_Proc_Reg/RNA_Proc"/>
</dbReference>
<dbReference type="PANTHER" id="PTHR23308">
    <property type="entry name" value="NUCLEAR INHIBITOR OF PROTEIN PHOSPHATASE-1"/>
    <property type="match status" value="1"/>
</dbReference>
<dbReference type="InterPro" id="IPR000253">
    <property type="entry name" value="FHA_dom"/>
</dbReference>
<name>A0ABD2K095_9BILA</name>
<feature type="compositionally biased region" description="Polar residues" evidence="2">
    <location>
        <begin position="532"/>
        <end position="541"/>
    </location>
</feature>
<evidence type="ECO:0000313" key="4">
    <source>
        <dbReference type="EMBL" id="KAL3096238.1"/>
    </source>
</evidence>
<dbReference type="AlphaFoldDB" id="A0ABD2K095"/>
<dbReference type="InterPro" id="IPR008984">
    <property type="entry name" value="SMAD_FHA_dom_sf"/>
</dbReference>
<dbReference type="Pfam" id="PF00498">
    <property type="entry name" value="FHA"/>
    <property type="match status" value="1"/>
</dbReference>
<feature type="domain" description="FHA" evidence="3">
    <location>
        <begin position="101"/>
        <end position="155"/>
    </location>
</feature>
<organism evidence="4 5">
    <name type="scientific">Heterodera trifolii</name>
    <dbReference type="NCBI Taxonomy" id="157864"/>
    <lineage>
        <taxon>Eukaryota</taxon>
        <taxon>Metazoa</taxon>
        <taxon>Ecdysozoa</taxon>
        <taxon>Nematoda</taxon>
        <taxon>Chromadorea</taxon>
        <taxon>Rhabditida</taxon>
        <taxon>Tylenchina</taxon>
        <taxon>Tylenchomorpha</taxon>
        <taxon>Tylenchoidea</taxon>
        <taxon>Heteroderidae</taxon>
        <taxon>Heteroderinae</taxon>
        <taxon>Heterodera</taxon>
    </lineage>
</organism>
<evidence type="ECO:0000313" key="5">
    <source>
        <dbReference type="Proteomes" id="UP001620626"/>
    </source>
</evidence>
<evidence type="ECO:0000259" key="3">
    <source>
        <dbReference type="PROSITE" id="PS50006"/>
    </source>
</evidence>
<feature type="compositionally biased region" description="Basic and acidic residues" evidence="2">
    <location>
        <begin position="542"/>
        <end position="560"/>
    </location>
</feature>
<feature type="region of interest" description="Disordered" evidence="2">
    <location>
        <begin position="1"/>
        <end position="53"/>
    </location>
</feature>
<keyword evidence="1" id="KW-0175">Coiled coil</keyword>
<accession>A0ABD2K095</accession>
<feature type="region of interest" description="Disordered" evidence="2">
    <location>
        <begin position="488"/>
        <end position="582"/>
    </location>
</feature>
<gene>
    <name evidence="4" type="ORF">niasHT_021952</name>
</gene>
<dbReference type="SUPFAM" id="SSF49879">
    <property type="entry name" value="SMAD/FHA domain"/>
    <property type="match status" value="1"/>
</dbReference>
<feature type="compositionally biased region" description="Polar residues" evidence="2">
    <location>
        <begin position="44"/>
        <end position="53"/>
    </location>
</feature>
<proteinExistence type="predicted"/>
<dbReference type="Proteomes" id="UP001620626">
    <property type="component" value="Unassembled WGS sequence"/>
</dbReference>
<reference evidence="4 5" key="1">
    <citation type="submission" date="2024-10" db="EMBL/GenBank/DDBJ databases">
        <authorList>
            <person name="Kim D."/>
        </authorList>
    </citation>
    <scope>NUCLEOTIDE SEQUENCE [LARGE SCALE GENOMIC DNA]</scope>
    <source>
        <strain evidence="4">BH-2024</strain>
    </source>
</reference>
<feature type="region of interest" description="Disordered" evidence="2">
    <location>
        <begin position="182"/>
        <end position="220"/>
    </location>
</feature>
<dbReference type="PROSITE" id="PS50006">
    <property type="entry name" value="FHA_DOMAIN"/>
    <property type="match status" value="1"/>
</dbReference>
<feature type="compositionally biased region" description="Basic and acidic residues" evidence="2">
    <location>
        <begin position="186"/>
        <end position="209"/>
    </location>
</feature>